<feature type="domain" description="YdhG-like" evidence="1">
    <location>
        <begin position="28"/>
        <end position="136"/>
    </location>
</feature>
<protein>
    <submittedName>
        <fullName evidence="2">DUF1801 domain-containing protein</fullName>
    </submittedName>
</protein>
<keyword evidence="3" id="KW-1185">Reference proteome</keyword>
<dbReference type="SUPFAM" id="SSF159888">
    <property type="entry name" value="YdhG-like"/>
    <property type="match status" value="1"/>
</dbReference>
<proteinExistence type="predicted"/>
<dbReference type="InterPro" id="IPR014922">
    <property type="entry name" value="YdhG-like"/>
</dbReference>
<evidence type="ECO:0000259" key="1">
    <source>
        <dbReference type="Pfam" id="PF08818"/>
    </source>
</evidence>
<name>A0A3E2NTT2_9SPHI</name>
<dbReference type="Gene3D" id="3.90.1150.200">
    <property type="match status" value="1"/>
</dbReference>
<gene>
    <name evidence="2" type="ORF">DYU05_02000</name>
</gene>
<dbReference type="RefSeq" id="WP_117381308.1">
    <property type="nucleotide sequence ID" value="NZ_QWDE01000001.1"/>
</dbReference>
<dbReference type="Pfam" id="PF08818">
    <property type="entry name" value="DUF1801"/>
    <property type="match status" value="1"/>
</dbReference>
<dbReference type="AlphaFoldDB" id="A0A3E2NTT2"/>
<comment type="caution">
    <text evidence="2">The sequence shown here is derived from an EMBL/GenBank/DDBJ whole genome shotgun (WGS) entry which is preliminary data.</text>
</comment>
<dbReference type="EMBL" id="QWDE01000001">
    <property type="protein sequence ID" value="RFZ84418.1"/>
    <property type="molecule type" value="Genomic_DNA"/>
</dbReference>
<reference evidence="2 3" key="1">
    <citation type="submission" date="2018-08" db="EMBL/GenBank/DDBJ databases">
        <title>Mucilaginibacter terrae sp. nov., isolated from manganese diggings.</title>
        <authorList>
            <person name="Huang Y."/>
            <person name="Zhou Z."/>
        </authorList>
    </citation>
    <scope>NUCLEOTIDE SEQUENCE [LARGE SCALE GENOMIC DNA]</scope>
    <source>
        <strain evidence="2 3">ZH6</strain>
    </source>
</reference>
<dbReference type="Proteomes" id="UP000260823">
    <property type="component" value="Unassembled WGS sequence"/>
</dbReference>
<dbReference type="OrthoDB" id="9811812at2"/>
<evidence type="ECO:0000313" key="3">
    <source>
        <dbReference type="Proteomes" id="UP000260823"/>
    </source>
</evidence>
<organism evidence="2 3">
    <name type="scientific">Mucilaginibacter terrenus</name>
    <dbReference type="NCBI Taxonomy" id="2482727"/>
    <lineage>
        <taxon>Bacteria</taxon>
        <taxon>Pseudomonadati</taxon>
        <taxon>Bacteroidota</taxon>
        <taxon>Sphingobacteriia</taxon>
        <taxon>Sphingobacteriales</taxon>
        <taxon>Sphingobacteriaceae</taxon>
        <taxon>Mucilaginibacter</taxon>
    </lineage>
</organism>
<evidence type="ECO:0000313" key="2">
    <source>
        <dbReference type="EMBL" id="RFZ84418.1"/>
    </source>
</evidence>
<sequence length="141" mass="16297">MTAKKIKEKFADTAEVDIYMQKLDHPLKDVLQALRQVILESSNEIGEHIKWNSPSFLFTGEMSPFDPKEYKRYIIVSNMLQKECVRLVFLSGAKLNDPGQLLTGNYTDGRRIAMFHNLAEVSAKKQQLQQLIAQWLEVLER</sequence>
<accession>A0A3E2NTT2</accession>